<comment type="caution">
    <text evidence="1">The sequence shown here is derived from an EMBL/GenBank/DDBJ whole genome shotgun (WGS) entry which is preliminary data.</text>
</comment>
<proteinExistence type="predicted"/>
<evidence type="ECO:0000313" key="2">
    <source>
        <dbReference type="Proteomes" id="UP001163321"/>
    </source>
</evidence>
<gene>
    <name evidence="1" type="ORF">PsorP6_007100</name>
</gene>
<keyword evidence="2" id="KW-1185">Reference proteome</keyword>
<dbReference type="EMBL" id="CM047582">
    <property type="protein sequence ID" value="KAI9915343.1"/>
    <property type="molecule type" value="Genomic_DNA"/>
</dbReference>
<protein>
    <submittedName>
        <fullName evidence="1">Uncharacterized protein</fullName>
    </submittedName>
</protein>
<name>A0ACC0WB60_9STRA</name>
<accession>A0ACC0WB60</accession>
<organism evidence="1 2">
    <name type="scientific">Peronosclerospora sorghi</name>
    <dbReference type="NCBI Taxonomy" id="230839"/>
    <lineage>
        <taxon>Eukaryota</taxon>
        <taxon>Sar</taxon>
        <taxon>Stramenopiles</taxon>
        <taxon>Oomycota</taxon>
        <taxon>Peronosporomycetes</taxon>
        <taxon>Peronosporales</taxon>
        <taxon>Peronosporaceae</taxon>
        <taxon>Peronosclerospora</taxon>
    </lineage>
</organism>
<dbReference type="Proteomes" id="UP001163321">
    <property type="component" value="Chromosome 3"/>
</dbReference>
<sequence>MMLPSLKLHVTVHRKSMAIHGHSKFTIEASPVVPQTGDHVLYNSRVTFVEPEATFMYWLVHGAGYLTIHHPKHKQPPRADTIQCLPASKFPFHAMLPALNTVERIASASIGGKALECASGHLFRTSVAGARLVLCASGTEGFMAYSSDWNVRVEYVSTRASIALPRGLTRPCEPIVQAQTVSRTALALLTGRDMPRPSSRQLKATEHMNMPHWACECKSKPRPCIFFHGIGNNHEMETVQSTPENTRHRMGNMNDHAPCCSTVKYAVLDTLTHSWTTDVLQQKFCDRALSVSPSSDQDQGLIGNTILVTHSMANLVMAMALSTGKCRFAQDSTWVAISGPMMGSMAADMAQSICHHDVMKAPFELFGLCPLAASRSSMFYEKGDLASDELKAMYAAAQEAYRGNDISLEEFYCNVMKNTRV</sequence>
<reference evidence="1 2" key="1">
    <citation type="journal article" date="2022" name="bioRxiv">
        <title>The genome of the oomycete Peronosclerospora sorghi, a cosmopolitan pathogen of maize and sorghum, is inflated with dispersed pseudogenes.</title>
        <authorList>
            <person name="Fletcher K."/>
            <person name="Martin F."/>
            <person name="Isakeit T."/>
            <person name="Cavanaugh K."/>
            <person name="Magill C."/>
            <person name="Michelmore R."/>
        </authorList>
    </citation>
    <scope>NUCLEOTIDE SEQUENCE [LARGE SCALE GENOMIC DNA]</scope>
    <source>
        <strain evidence="1">P6</strain>
    </source>
</reference>
<evidence type="ECO:0000313" key="1">
    <source>
        <dbReference type="EMBL" id="KAI9915343.1"/>
    </source>
</evidence>